<comment type="similarity">
    <text evidence="1">Belongs to the aldehyde dehydrogenase family.</text>
</comment>
<evidence type="ECO:0000313" key="5">
    <source>
        <dbReference type="Proteomes" id="UP001196413"/>
    </source>
</evidence>
<dbReference type="Gene3D" id="3.40.605.10">
    <property type="entry name" value="Aldehyde Dehydrogenase, Chain A, domain 1"/>
    <property type="match status" value="1"/>
</dbReference>
<dbReference type="InterPro" id="IPR016162">
    <property type="entry name" value="Ald_DH_N"/>
</dbReference>
<evidence type="ECO:0000256" key="2">
    <source>
        <dbReference type="ARBA" id="ARBA00023027"/>
    </source>
</evidence>
<keyword evidence="5" id="KW-1185">Reference proteome</keyword>
<evidence type="ECO:0000256" key="1">
    <source>
        <dbReference type="ARBA" id="ARBA00009986"/>
    </source>
</evidence>
<dbReference type="InterPro" id="IPR015590">
    <property type="entry name" value="Aldehyde_DH_dom"/>
</dbReference>
<keyword evidence="2" id="KW-0520">NAD</keyword>
<dbReference type="Proteomes" id="UP001196413">
    <property type="component" value="Unassembled WGS sequence"/>
</dbReference>
<gene>
    <name evidence="4" type="ORF">KIN20_014886</name>
</gene>
<dbReference type="PANTHER" id="PTHR43720">
    <property type="entry name" value="2-AMINOMUCONIC SEMIALDEHYDE DEHYDROGENASE"/>
    <property type="match status" value="1"/>
</dbReference>
<dbReference type="GO" id="GO:0016620">
    <property type="term" value="F:oxidoreductase activity, acting on the aldehyde or oxo group of donors, NAD or NADP as acceptor"/>
    <property type="evidence" value="ECO:0007669"/>
    <property type="project" value="InterPro"/>
</dbReference>
<organism evidence="4 5">
    <name type="scientific">Parelaphostrongylus tenuis</name>
    <name type="common">Meningeal worm</name>
    <dbReference type="NCBI Taxonomy" id="148309"/>
    <lineage>
        <taxon>Eukaryota</taxon>
        <taxon>Metazoa</taxon>
        <taxon>Ecdysozoa</taxon>
        <taxon>Nematoda</taxon>
        <taxon>Chromadorea</taxon>
        <taxon>Rhabditida</taxon>
        <taxon>Rhabditina</taxon>
        <taxon>Rhabditomorpha</taxon>
        <taxon>Strongyloidea</taxon>
        <taxon>Metastrongylidae</taxon>
        <taxon>Parelaphostrongylus</taxon>
    </lineage>
</organism>
<dbReference type="PANTHER" id="PTHR43720:SF2">
    <property type="entry name" value="2-AMINOMUCONIC SEMIALDEHYDE DEHYDROGENASE"/>
    <property type="match status" value="1"/>
</dbReference>
<feature type="domain" description="Aldehyde dehydrogenase" evidence="3">
    <location>
        <begin position="40"/>
        <end position="215"/>
    </location>
</feature>
<dbReference type="Pfam" id="PF00171">
    <property type="entry name" value="Aldedh"/>
    <property type="match status" value="2"/>
</dbReference>
<evidence type="ECO:0000259" key="3">
    <source>
        <dbReference type="Pfam" id="PF00171"/>
    </source>
</evidence>
<proteinExistence type="inferred from homology"/>
<reference evidence="4" key="1">
    <citation type="submission" date="2021-06" db="EMBL/GenBank/DDBJ databases">
        <title>Parelaphostrongylus tenuis whole genome reference sequence.</title>
        <authorList>
            <person name="Garwood T.J."/>
            <person name="Larsen P.A."/>
            <person name="Fountain-Jones N.M."/>
            <person name="Garbe J.R."/>
            <person name="Macchietto M.G."/>
            <person name="Kania S.A."/>
            <person name="Gerhold R.W."/>
            <person name="Richards J.E."/>
            <person name="Wolf T.M."/>
        </authorList>
    </citation>
    <scope>NUCLEOTIDE SEQUENCE</scope>
    <source>
        <strain evidence="4">MNPRO001-30</strain>
        <tissue evidence="4">Meninges</tissue>
    </source>
</reference>
<dbReference type="InterPro" id="IPR016163">
    <property type="entry name" value="Ald_DH_C"/>
</dbReference>
<sequence>MTSPAGTLRDFIERLVASPNNEHQPLTNFISNEFVSSLDLMPSYRSKLLLKIADIIEKNAEGLAILESRDQGKPVKLAKMVDIPRCVHNFRFFATAILHHTSPSTLIDEPSHALNYVKHDPIGVAGLISPWNLPLYLLSFKLAPALAAGNTVVCKPSEITSVTAWILMHAFLEAGFPPGVVNMVIGTGASAGQHLVEHPDVPLVSFTGSTLVGKKHWRSLENSRIVWTIFLLYSGPVLSIKARFAFVLVAYFVHSEIYKHFVEQLVKEAKKYTIGDPSTDVTLGAMNSEAHFEKVKSYISIAQQEGGTIQCGGTLALNGELKNGYYIAPTVITGLPDSKPMHARRDFRTCCFV</sequence>
<dbReference type="Gene3D" id="3.40.309.10">
    <property type="entry name" value="Aldehyde Dehydrogenase, Chain A, domain 2"/>
    <property type="match status" value="1"/>
</dbReference>
<comment type="caution">
    <text evidence="4">The sequence shown here is derived from an EMBL/GenBank/DDBJ whole genome shotgun (WGS) entry which is preliminary data.</text>
</comment>
<dbReference type="InterPro" id="IPR016161">
    <property type="entry name" value="Ald_DH/histidinol_DH"/>
</dbReference>
<evidence type="ECO:0000313" key="4">
    <source>
        <dbReference type="EMBL" id="KAJ1356915.1"/>
    </source>
</evidence>
<name>A0AAD5MFC9_PARTN</name>
<protein>
    <recommendedName>
        <fullName evidence="3">Aldehyde dehydrogenase domain-containing protein</fullName>
    </recommendedName>
</protein>
<accession>A0AAD5MFC9</accession>
<dbReference type="SUPFAM" id="SSF53720">
    <property type="entry name" value="ALDH-like"/>
    <property type="match status" value="1"/>
</dbReference>
<feature type="domain" description="Aldehyde dehydrogenase" evidence="3">
    <location>
        <begin position="252"/>
        <end position="341"/>
    </location>
</feature>
<dbReference type="AlphaFoldDB" id="A0AAD5MFC9"/>
<dbReference type="EMBL" id="JAHQIW010002961">
    <property type="protein sequence ID" value="KAJ1356915.1"/>
    <property type="molecule type" value="Genomic_DNA"/>
</dbReference>